<feature type="compositionally biased region" description="Gly residues" evidence="1">
    <location>
        <begin position="563"/>
        <end position="572"/>
    </location>
</feature>
<feature type="compositionally biased region" description="Basic and acidic residues" evidence="1">
    <location>
        <begin position="521"/>
        <end position="531"/>
    </location>
</feature>
<feature type="compositionally biased region" description="Basic and acidic residues" evidence="1">
    <location>
        <begin position="1451"/>
        <end position="1467"/>
    </location>
</feature>
<feature type="compositionally biased region" description="Basic and acidic residues" evidence="1">
    <location>
        <begin position="866"/>
        <end position="886"/>
    </location>
</feature>
<gene>
    <name evidence="2" type="ORF">GCM10017577_12610</name>
</gene>
<feature type="region of interest" description="Disordered" evidence="1">
    <location>
        <begin position="817"/>
        <end position="1217"/>
    </location>
</feature>
<feature type="compositionally biased region" description="Gly residues" evidence="1">
    <location>
        <begin position="633"/>
        <end position="649"/>
    </location>
</feature>
<dbReference type="Proteomes" id="UP001143463">
    <property type="component" value="Unassembled WGS sequence"/>
</dbReference>
<feature type="compositionally biased region" description="Low complexity" evidence="1">
    <location>
        <begin position="1371"/>
        <end position="1383"/>
    </location>
</feature>
<name>A0A9W6NV40_9PSEU</name>
<evidence type="ECO:0000313" key="2">
    <source>
        <dbReference type="EMBL" id="GLL10121.1"/>
    </source>
</evidence>
<feature type="compositionally biased region" description="Basic and acidic residues" evidence="1">
    <location>
        <begin position="939"/>
        <end position="976"/>
    </location>
</feature>
<evidence type="ECO:0000313" key="3">
    <source>
        <dbReference type="Proteomes" id="UP001143463"/>
    </source>
</evidence>
<feature type="compositionally biased region" description="Basic and acidic residues" evidence="1">
    <location>
        <begin position="1161"/>
        <end position="1171"/>
    </location>
</feature>
<comment type="caution">
    <text evidence="2">The sequence shown here is derived from an EMBL/GenBank/DDBJ whole genome shotgun (WGS) entry which is preliminary data.</text>
</comment>
<feature type="region of interest" description="Disordered" evidence="1">
    <location>
        <begin position="1234"/>
        <end position="1258"/>
    </location>
</feature>
<feature type="compositionally biased region" description="Polar residues" evidence="1">
    <location>
        <begin position="388"/>
        <end position="409"/>
    </location>
</feature>
<feature type="compositionally biased region" description="Basic and acidic residues" evidence="1">
    <location>
        <begin position="916"/>
        <end position="926"/>
    </location>
</feature>
<organism evidence="2 3">
    <name type="scientific">Pseudonocardia halophobica</name>
    <dbReference type="NCBI Taxonomy" id="29401"/>
    <lineage>
        <taxon>Bacteria</taxon>
        <taxon>Bacillati</taxon>
        <taxon>Actinomycetota</taxon>
        <taxon>Actinomycetes</taxon>
        <taxon>Pseudonocardiales</taxon>
        <taxon>Pseudonocardiaceae</taxon>
        <taxon>Pseudonocardia</taxon>
    </lineage>
</organism>
<dbReference type="EMBL" id="BSFQ01000003">
    <property type="protein sequence ID" value="GLL10121.1"/>
    <property type="molecule type" value="Genomic_DNA"/>
</dbReference>
<reference evidence="2" key="2">
    <citation type="submission" date="2023-01" db="EMBL/GenBank/DDBJ databases">
        <authorList>
            <person name="Sun Q."/>
            <person name="Evtushenko L."/>
        </authorList>
    </citation>
    <scope>NUCLEOTIDE SEQUENCE</scope>
    <source>
        <strain evidence="2">VKM Ac-1069</strain>
    </source>
</reference>
<feature type="region of interest" description="Disordered" evidence="1">
    <location>
        <begin position="348"/>
        <end position="418"/>
    </location>
</feature>
<feature type="compositionally biased region" description="Basic and acidic residues" evidence="1">
    <location>
        <begin position="715"/>
        <end position="729"/>
    </location>
</feature>
<feature type="compositionally biased region" description="Low complexity" evidence="1">
    <location>
        <begin position="1473"/>
        <end position="1505"/>
    </location>
</feature>
<evidence type="ECO:0000256" key="1">
    <source>
        <dbReference type="SAM" id="MobiDB-lite"/>
    </source>
</evidence>
<feature type="compositionally biased region" description="Basic and acidic residues" evidence="1">
    <location>
        <begin position="1143"/>
        <end position="1152"/>
    </location>
</feature>
<keyword evidence="3" id="KW-1185">Reference proteome</keyword>
<feature type="compositionally biased region" description="Basic and acidic residues" evidence="1">
    <location>
        <begin position="824"/>
        <end position="849"/>
    </location>
</feature>
<proteinExistence type="predicted"/>
<sequence length="1523" mass="153881">MSEVVRHDGDQISGAAMVGVASSLRWSRPDLTADLAGHVADAARSGDPALWLAALGWRVHGIAAVGDGRSAVVEALAALEGVDVDPADTAALRLLVEVALACRDNGDVALARRLAQVVLTRADESPESRFDARLVLARCGTGDQSGEVSGLLDDARAEAARLLPGPAYAAAVALARASAAREGGRPDEAVDAAAEGLRVLGAGDAETPGPVSPHLVDALTAQRLGALLEAGRRTEARALADAVAGRAGTKATRQAAQLRLVVAQATADDGAAAERALAEAAQYAAAADSPGLEGACRIALGDLVEKQGRLDVALAATRAGLEAEHRDAERGRRFRELVAAVADRLIGDSTPDRGRRDVVGSAAGGSAPRADGRADANGAGTPGRSRATETGTGASPGTLPGSGTRNGTSPAHPAASVTGPTSAIDALLGGLDAGILPAAWSSSIADPLAEPRSAVHRRETTAAEGGGRRRRAVDEVADELEVTAGRRRKDDGGAELTVGTGRTDADRAKIGDPGTRSVVRSGDHGARRRNDAGPAATLEAIRGGQRAETAGGAASASDRTRGAGVGSAGSGPGDLDEGVAPTVGRRRGEGNDSADSARGARPEGALSEPGRRRSEGDSAAVGRGREDVVTGTGRRGGGNSAGASRGGPAEGLFPASGRASRGGAEDLLPIAGVGRRDEQETVHGRRDVRRGEGEAPTSPDERPTDGAGATSARRSSQDDGRGSVLRDDPATATNGRVREPAPGRGRSDSGWSALFGGSVDSPSTSTDAEGESERAHEPPAKTGPRTMATAVPIDDADQRRTASYGSLLGDALISELRASGQWSDDGRPRSWPRLRSDHDDLPGVVDDRSGVSPGSDEGVARTTAGLRREGDDSQPRGEAGDERGDSAGRPGRISDELSNGSVEGARRGPAAAGPSEVERPGHEGARESSAGTEAQSAERSARSRAQVEDVLRSEVRGARAAEGERSRSRRSADRLSAEGQPAARLVADLLAASEGGGRAARRRAREAAEAQSERTASTAPARHGEPVAERRGAAEASLGALGGASEPGRAGARRTRADELGRADALGRGDDLGRADELSSVEDLGRADDNVRATEPGRATEPWRGGEPGREGVWGRGPEPGRGTAPSQGAESGREAVSGRGGESGRGRESGRAGESSEASGAERTRGDELGRAGVSGPQDVVSTGTPGDGGLSALDGTSARAGEPAPAGVEPSAAAQAADDWLRSAIAELDRVWGKPDALSGALPVDRSEPTESDSDAVGTSVVLDLVDGDRRIGSPDAERVLRGLTDRMRVHLPSRGRVRSEDPSTLRVDLPGRDRSETAAWLHPVMRDLATSVDGGAELRGARLRGTVHGTDGVTGVQLIQDLEPPPGGRSSSGRTSAAAFRMEDLAVRPGSGGRRHRRAAGSAGAEGTADDEGDPAGSTAPTAAPSAASTPPAAAAGTGSPGASATPARRDDRPAGQADHRTDGTGDPGAAATDSATNADAATESGGAAEPGGAAAKETPTESLGLGDLLAGAMAAYRGL</sequence>
<feature type="compositionally biased region" description="Low complexity" evidence="1">
    <location>
        <begin position="1418"/>
        <end position="1450"/>
    </location>
</feature>
<feature type="compositionally biased region" description="Basic and acidic residues" evidence="1">
    <location>
        <begin position="1055"/>
        <end position="1092"/>
    </location>
</feature>
<feature type="compositionally biased region" description="Basic and acidic residues" evidence="1">
    <location>
        <begin position="736"/>
        <end position="747"/>
    </location>
</feature>
<feature type="compositionally biased region" description="Basic and acidic residues" evidence="1">
    <location>
        <begin position="1022"/>
        <end position="1033"/>
    </location>
</feature>
<feature type="region of interest" description="Disordered" evidence="1">
    <location>
        <begin position="447"/>
        <end position="798"/>
    </location>
</feature>
<reference evidence="2" key="1">
    <citation type="journal article" date="2014" name="Int. J. Syst. Evol. Microbiol.">
        <title>Complete genome sequence of Corynebacterium casei LMG S-19264T (=DSM 44701T), isolated from a smear-ripened cheese.</title>
        <authorList>
            <consortium name="US DOE Joint Genome Institute (JGI-PGF)"/>
            <person name="Walter F."/>
            <person name="Albersmeier A."/>
            <person name="Kalinowski J."/>
            <person name="Ruckert C."/>
        </authorList>
    </citation>
    <scope>NUCLEOTIDE SEQUENCE</scope>
    <source>
        <strain evidence="2">VKM Ac-1069</strain>
    </source>
</reference>
<protein>
    <recommendedName>
        <fullName evidence="4">Syndecan 1</fullName>
    </recommendedName>
</protein>
<feature type="compositionally biased region" description="Basic and acidic residues" evidence="1">
    <location>
        <begin position="674"/>
        <end position="704"/>
    </location>
</feature>
<feature type="region of interest" description="Disordered" evidence="1">
    <location>
        <begin position="1360"/>
        <end position="1505"/>
    </location>
</feature>
<accession>A0A9W6NV40</accession>
<dbReference type="RefSeq" id="WP_156067374.1">
    <property type="nucleotide sequence ID" value="NZ_BSFQ01000003.1"/>
</dbReference>
<evidence type="ECO:0008006" key="4">
    <source>
        <dbReference type="Google" id="ProtNLM"/>
    </source>
</evidence>